<sequence>MSTLALRAVAAHPGERRVIDMYDKDLSNKWIVEIEFSEDDVHTHASARAQLRDDTMAATGDAYRNPRDPSAPMIGEEIAAARALITLGTELLHEASARIEQATHHPVHLYR</sequence>
<dbReference type="Proteomes" id="UP000465622">
    <property type="component" value="Chromosome"/>
</dbReference>
<evidence type="ECO:0000313" key="2">
    <source>
        <dbReference type="Proteomes" id="UP000465622"/>
    </source>
</evidence>
<name>A0ABN5Y2S3_MYCME</name>
<proteinExistence type="predicted"/>
<dbReference type="EMBL" id="AP022567">
    <property type="protein sequence ID" value="BBX31279.1"/>
    <property type="molecule type" value="Genomic_DNA"/>
</dbReference>
<dbReference type="SUPFAM" id="SSF143212">
    <property type="entry name" value="Rv2632c-like"/>
    <property type="match status" value="1"/>
</dbReference>
<dbReference type="InterPro" id="IPR015057">
    <property type="entry name" value="Rv2632c-like"/>
</dbReference>
<dbReference type="Pfam" id="PF08962">
    <property type="entry name" value="Rv2632c-like"/>
    <property type="match status" value="1"/>
</dbReference>
<dbReference type="Gene3D" id="3.30.160.240">
    <property type="entry name" value="Rv1738"/>
    <property type="match status" value="1"/>
</dbReference>
<evidence type="ECO:0008006" key="3">
    <source>
        <dbReference type="Google" id="ProtNLM"/>
    </source>
</evidence>
<organism evidence="1 2">
    <name type="scientific">Mycolicibacterium mageritense</name>
    <name type="common">Mycobacterium mageritense</name>
    <dbReference type="NCBI Taxonomy" id="53462"/>
    <lineage>
        <taxon>Bacteria</taxon>
        <taxon>Bacillati</taxon>
        <taxon>Actinomycetota</taxon>
        <taxon>Actinomycetes</taxon>
        <taxon>Mycobacteriales</taxon>
        <taxon>Mycobacteriaceae</taxon>
        <taxon>Mycolicibacterium</taxon>
    </lineage>
</organism>
<dbReference type="InterPro" id="IPR038070">
    <property type="entry name" value="Rv2632c-like_sf"/>
</dbReference>
<gene>
    <name evidence="1" type="ORF">MMAGJ_05610</name>
</gene>
<evidence type="ECO:0000313" key="1">
    <source>
        <dbReference type="EMBL" id="BBX31279.1"/>
    </source>
</evidence>
<keyword evidence="2" id="KW-1185">Reference proteome</keyword>
<reference evidence="1 2" key="1">
    <citation type="journal article" date="2019" name="Emerg. Microbes Infect.">
        <title>Comprehensive subspecies identification of 175 nontuberculous mycobacteria species based on 7547 genomic profiles.</title>
        <authorList>
            <person name="Matsumoto Y."/>
            <person name="Kinjo T."/>
            <person name="Motooka D."/>
            <person name="Nabeya D."/>
            <person name="Jung N."/>
            <person name="Uechi K."/>
            <person name="Horii T."/>
            <person name="Iida T."/>
            <person name="Fujita J."/>
            <person name="Nakamura S."/>
        </authorList>
    </citation>
    <scope>NUCLEOTIDE SEQUENCE [LARGE SCALE GENOMIC DNA]</scope>
    <source>
        <strain evidence="1 2">JCM 12375</strain>
    </source>
</reference>
<accession>A0ABN5Y2S3</accession>
<protein>
    <recommendedName>
        <fullName evidence="3">DUF1876 domain-containing protein</fullName>
    </recommendedName>
</protein>